<organism evidence="2 3">
    <name type="scientific">Dryococelus australis</name>
    <dbReference type="NCBI Taxonomy" id="614101"/>
    <lineage>
        <taxon>Eukaryota</taxon>
        <taxon>Metazoa</taxon>
        <taxon>Ecdysozoa</taxon>
        <taxon>Arthropoda</taxon>
        <taxon>Hexapoda</taxon>
        <taxon>Insecta</taxon>
        <taxon>Pterygota</taxon>
        <taxon>Neoptera</taxon>
        <taxon>Polyneoptera</taxon>
        <taxon>Phasmatodea</taxon>
        <taxon>Verophasmatodea</taxon>
        <taxon>Anareolatae</taxon>
        <taxon>Phasmatidae</taxon>
        <taxon>Eurycanthinae</taxon>
        <taxon>Dryococelus</taxon>
    </lineage>
</organism>
<dbReference type="EMBL" id="JARBHB010000005">
    <property type="protein sequence ID" value="KAJ8882623.1"/>
    <property type="molecule type" value="Genomic_DNA"/>
</dbReference>
<gene>
    <name evidence="2" type="ORF">PR048_014435</name>
</gene>
<proteinExistence type="predicted"/>
<keyword evidence="3" id="KW-1185">Reference proteome</keyword>
<protein>
    <submittedName>
        <fullName evidence="2">Uncharacterized protein</fullName>
    </submittedName>
</protein>
<sequence length="148" mass="16861">MRELEKREIPEKIRRLVASSGTIPTCENSGVTWPRIEPGSTWWEASFLTSQPPRALHPMRVIEVSRKQRRNKRAEETGEPRENPPTNGIVRHDSDMRKTGVTRPGIEPGSPWWENSSQMVSCFAESHSHTYLHRVTAPPTGIQAHDKC</sequence>
<evidence type="ECO:0000313" key="3">
    <source>
        <dbReference type="Proteomes" id="UP001159363"/>
    </source>
</evidence>
<reference evidence="2 3" key="1">
    <citation type="submission" date="2023-02" db="EMBL/GenBank/DDBJ databases">
        <title>LHISI_Scaffold_Assembly.</title>
        <authorList>
            <person name="Stuart O.P."/>
            <person name="Cleave R."/>
            <person name="Magrath M.J.L."/>
            <person name="Mikheyev A.S."/>
        </authorList>
    </citation>
    <scope>NUCLEOTIDE SEQUENCE [LARGE SCALE GENOMIC DNA]</scope>
    <source>
        <strain evidence="2">Daus_M_001</strain>
        <tissue evidence="2">Leg muscle</tissue>
    </source>
</reference>
<evidence type="ECO:0000313" key="2">
    <source>
        <dbReference type="EMBL" id="KAJ8882623.1"/>
    </source>
</evidence>
<name>A0ABQ9HEZ9_9NEOP</name>
<evidence type="ECO:0000256" key="1">
    <source>
        <dbReference type="SAM" id="MobiDB-lite"/>
    </source>
</evidence>
<dbReference type="Proteomes" id="UP001159363">
    <property type="component" value="Chromosome 4"/>
</dbReference>
<feature type="compositionally biased region" description="Basic and acidic residues" evidence="1">
    <location>
        <begin position="73"/>
        <end position="82"/>
    </location>
</feature>
<feature type="region of interest" description="Disordered" evidence="1">
    <location>
        <begin position="64"/>
        <end position="112"/>
    </location>
</feature>
<comment type="caution">
    <text evidence="2">The sequence shown here is derived from an EMBL/GenBank/DDBJ whole genome shotgun (WGS) entry which is preliminary data.</text>
</comment>
<accession>A0ABQ9HEZ9</accession>